<proteinExistence type="predicted"/>
<dbReference type="Proteomes" id="UP001383192">
    <property type="component" value="Unassembled WGS sequence"/>
</dbReference>
<dbReference type="Gene3D" id="3.30.70.330">
    <property type="match status" value="1"/>
</dbReference>
<feature type="region of interest" description="Disordered" evidence="9">
    <location>
        <begin position="19"/>
        <end position="57"/>
    </location>
</feature>
<evidence type="ECO:0000256" key="1">
    <source>
        <dbReference type="ARBA" id="ARBA00004906"/>
    </source>
</evidence>
<reference evidence="12 13" key="1">
    <citation type="submission" date="2024-01" db="EMBL/GenBank/DDBJ databases">
        <title>A draft genome for a cacao thread blight-causing isolate of Paramarasmius palmivorus.</title>
        <authorList>
            <person name="Baruah I.K."/>
            <person name="Bukari Y."/>
            <person name="Amoako-Attah I."/>
            <person name="Meinhardt L.W."/>
            <person name="Bailey B.A."/>
            <person name="Cohen S.P."/>
        </authorList>
    </citation>
    <scope>NUCLEOTIDE SEQUENCE [LARGE SCALE GENOMIC DNA]</scope>
    <source>
        <strain evidence="12 13">GH-12</strain>
    </source>
</reference>
<dbReference type="EMBL" id="JAYKXP010000004">
    <property type="protein sequence ID" value="KAK7058798.1"/>
    <property type="molecule type" value="Genomic_DNA"/>
</dbReference>
<dbReference type="PANTHER" id="PTHR22770">
    <property type="entry name" value="UBIQUITIN CONJUGATING ENZYME 7 INTERACTING PROTEIN-RELATED"/>
    <property type="match status" value="1"/>
</dbReference>
<feature type="compositionally biased region" description="Polar residues" evidence="9">
    <location>
        <begin position="41"/>
        <end position="52"/>
    </location>
</feature>
<dbReference type="Gene3D" id="3.30.40.10">
    <property type="entry name" value="Zinc/RING finger domain, C3HC4 (zinc finger)"/>
    <property type="match status" value="1"/>
</dbReference>
<dbReference type="SMART" id="SM00184">
    <property type="entry name" value="RING"/>
    <property type="match status" value="2"/>
</dbReference>
<keyword evidence="3" id="KW-0479">Metal-binding</keyword>
<evidence type="ECO:0000256" key="2">
    <source>
        <dbReference type="ARBA" id="ARBA00022679"/>
    </source>
</evidence>
<dbReference type="GO" id="GO:0043130">
    <property type="term" value="F:ubiquitin binding"/>
    <property type="evidence" value="ECO:0007669"/>
    <property type="project" value="TreeGrafter"/>
</dbReference>
<protein>
    <submittedName>
        <fullName evidence="12">Uncharacterized protein</fullName>
    </submittedName>
</protein>
<evidence type="ECO:0000256" key="7">
    <source>
        <dbReference type="ARBA" id="ARBA00022833"/>
    </source>
</evidence>
<keyword evidence="7" id="KW-0862">Zinc</keyword>
<dbReference type="InterPro" id="IPR035979">
    <property type="entry name" value="RBD_domain_sf"/>
</dbReference>
<evidence type="ECO:0000256" key="8">
    <source>
        <dbReference type="PROSITE-ProRule" id="PRU00175"/>
    </source>
</evidence>
<dbReference type="InterPro" id="IPR012677">
    <property type="entry name" value="Nucleotide-bd_a/b_plait_sf"/>
</dbReference>
<dbReference type="InterPro" id="IPR017907">
    <property type="entry name" value="Znf_RING_CS"/>
</dbReference>
<dbReference type="InterPro" id="IPR002867">
    <property type="entry name" value="IBR_dom"/>
</dbReference>
<evidence type="ECO:0000313" key="13">
    <source>
        <dbReference type="Proteomes" id="UP001383192"/>
    </source>
</evidence>
<dbReference type="PROSITE" id="PS51873">
    <property type="entry name" value="TRIAD"/>
    <property type="match status" value="1"/>
</dbReference>
<dbReference type="InterPro" id="IPR044066">
    <property type="entry name" value="TRIAD_supradom"/>
</dbReference>
<dbReference type="GO" id="GO:0004842">
    <property type="term" value="F:ubiquitin-protein transferase activity"/>
    <property type="evidence" value="ECO:0007669"/>
    <property type="project" value="TreeGrafter"/>
</dbReference>
<evidence type="ECO:0000256" key="4">
    <source>
        <dbReference type="ARBA" id="ARBA00022737"/>
    </source>
</evidence>
<dbReference type="SMART" id="SM00647">
    <property type="entry name" value="IBR"/>
    <property type="match status" value="1"/>
</dbReference>
<comment type="caution">
    <text evidence="12">The sequence shown here is derived from an EMBL/GenBank/DDBJ whole genome shotgun (WGS) entry which is preliminary data.</text>
</comment>
<dbReference type="InterPro" id="IPR013083">
    <property type="entry name" value="Znf_RING/FYVE/PHD"/>
</dbReference>
<evidence type="ECO:0000256" key="5">
    <source>
        <dbReference type="ARBA" id="ARBA00022771"/>
    </source>
</evidence>
<name>A0AAW0E0N3_9AGAR</name>
<keyword evidence="4" id="KW-0677">Repeat</keyword>
<dbReference type="SUPFAM" id="SSF57850">
    <property type="entry name" value="RING/U-box"/>
    <property type="match status" value="3"/>
</dbReference>
<dbReference type="Pfam" id="PF01485">
    <property type="entry name" value="IBR"/>
    <property type="match status" value="1"/>
</dbReference>
<keyword evidence="13" id="KW-1185">Reference proteome</keyword>
<evidence type="ECO:0000256" key="3">
    <source>
        <dbReference type="ARBA" id="ARBA00022723"/>
    </source>
</evidence>
<feature type="domain" description="RING-type" evidence="11">
    <location>
        <begin position="550"/>
        <end position="768"/>
    </location>
</feature>
<dbReference type="Gene3D" id="1.20.120.1750">
    <property type="match status" value="1"/>
</dbReference>
<dbReference type="GO" id="GO:0008270">
    <property type="term" value="F:zinc ion binding"/>
    <property type="evidence" value="ECO:0007669"/>
    <property type="project" value="UniProtKB-KW"/>
</dbReference>
<feature type="domain" description="RING-type" evidence="10">
    <location>
        <begin position="554"/>
        <end position="612"/>
    </location>
</feature>
<dbReference type="CDD" id="cd20335">
    <property type="entry name" value="BRcat_RBR"/>
    <property type="match status" value="1"/>
</dbReference>
<sequence>MNGHCMRTNCAYTHETAETTIQNQLSSPEVKEEAVGEQPSDPRSNEQVQPLSQDDRDVQERQIYSCTVTFGRGASVVHVSTAFESCRVLVTFSGTVAENELDKLGSLYGDLTSRVSLRPSGQGSLMTAVLEFATPTQAAAASQGMHEVVMNETRLNASLDLRSSVTDRGTTGILRNSKVKVSWFSPTTTAFLHYDDRLQAMSMATQLDGRIVGGRKVKASFQKPTFNQRRSFTVIVNGLPAHNLNWKNYLRKHSNANSIDITNKESLLHEDMCGRARAVLERHGIVESFDALALDPTKPKTVAFAQFATAESAAEAVAALHGTKRSELGNSPIWVELVFSVKYSVPAERFACMRAELDTLRDAHGDAKMGYYDKDEHGIPISNVTLRVYGADAKAVASLKLSVERVLAGEQIQVDGSCVWDDIFLEKRGGDFLRTLGVREEAENVHVYADTRLRCLRLFGDTRSKASARKAILVYLEQQRANPQAVTLSPKTYRLILNGRLGQLERIAGKDGVILDIVKQEVRVRKAESLRNVQLFIQHIEDEKGGDYVADVLCSVCFCDPAETGEEAIVLDCRHVYCQECLRGLCLSRSSGTSFAPLNCVASSGAGSCEQCIPYSVLRNSLSSEAEAQLLEASFVSYIHLHHHDFRFCPTPDCPTIYRANQSGDTLQCPNCLVRICTLCDVEYHDGLSCAVYKDIQSGGMELHKKWREENGVKACPNCGMDIMKSDGCNHMTCTVCKSHICWTCLKLCTVDNIYDHMNREHGGIGIE</sequence>
<evidence type="ECO:0000259" key="10">
    <source>
        <dbReference type="PROSITE" id="PS50089"/>
    </source>
</evidence>
<keyword evidence="5 8" id="KW-0863">Zinc-finger</keyword>
<dbReference type="AlphaFoldDB" id="A0AAW0E0N3"/>
<gene>
    <name evidence="12" type="ORF">VNI00_001422</name>
</gene>
<dbReference type="InterPro" id="IPR001841">
    <property type="entry name" value="Znf_RING"/>
</dbReference>
<evidence type="ECO:0000256" key="9">
    <source>
        <dbReference type="SAM" id="MobiDB-lite"/>
    </source>
</evidence>
<dbReference type="InterPro" id="IPR051628">
    <property type="entry name" value="LUBAC_E3_Ligases"/>
</dbReference>
<dbReference type="GO" id="GO:0000151">
    <property type="term" value="C:ubiquitin ligase complex"/>
    <property type="evidence" value="ECO:0007669"/>
    <property type="project" value="TreeGrafter"/>
</dbReference>
<keyword evidence="2" id="KW-0808">Transferase</keyword>
<accession>A0AAW0E0N3</accession>
<dbReference type="Pfam" id="PF22191">
    <property type="entry name" value="IBR_1"/>
    <property type="match status" value="1"/>
</dbReference>
<dbReference type="GO" id="GO:0097039">
    <property type="term" value="P:protein linear polyubiquitination"/>
    <property type="evidence" value="ECO:0007669"/>
    <property type="project" value="TreeGrafter"/>
</dbReference>
<comment type="pathway">
    <text evidence="1">Protein modification; protein ubiquitination.</text>
</comment>
<organism evidence="12 13">
    <name type="scientific">Paramarasmius palmivorus</name>
    <dbReference type="NCBI Taxonomy" id="297713"/>
    <lineage>
        <taxon>Eukaryota</taxon>
        <taxon>Fungi</taxon>
        <taxon>Dikarya</taxon>
        <taxon>Basidiomycota</taxon>
        <taxon>Agaricomycotina</taxon>
        <taxon>Agaricomycetes</taxon>
        <taxon>Agaricomycetidae</taxon>
        <taxon>Agaricales</taxon>
        <taxon>Marasmiineae</taxon>
        <taxon>Marasmiaceae</taxon>
        <taxon>Paramarasmius</taxon>
    </lineage>
</organism>
<evidence type="ECO:0000256" key="6">
    <source>
        <dbReference type="ARBA" id="ARBA00022786"/>
    </source>
</evidence>
<dbReference type="GO" id="GO:0003676">
    <property type="term" value="F:nucleic acid binding"/>
    <property type="evidence" value="ECO:0007669"/>
    <property type="project" value="InterPro"/>
</dbReference>
<dbReference type="SUPFAM" id="SSF54928">
    <property type="entry name" value="RNA-binding domain, RBD"/>
    <property type="match status" value="2"/>
</dbReference>
<evidence type="ECO:0000313" key="12">
    <source>
        <dbReference type="EMBL" id="KAK7058798.1"/>
    </source>
</evidence>
<dbReference type="PROSITE" id="PS00518">
    <property type="entry name" value="ZF_RING_1"/>
    <property type="match status" value="1"/>
</dbReference>
<evidence type="ECO:0000259" key="11">
    <source>
        <dbReference type="PROSITE" id="PS51873"/>
    </source>
</evidence>
<dbReference type="PANTHER" id="PTHR22770:SF13">
    <property type="entry name" value="RING-TYPE DOMAIN-CONTAINING PROTEIN"/>
    <property type="match status" value="1"/>
</dbReference>
<keyword evidence="6" id="KW-0833">Ubl conjugation pathway</keyword>
<dbReference type="GO" id="GO:0043161">
    <property type="term" value="P:proteasome-mediated ubiquitin-dependent protein catabolic process"/>
    <property type="evidence" value="ECO:0007669"/>
    <property type="project" value="TreeGrafter"/>
</dbReference>
<dbReference type="PROSITE" id="PS50089">
    <property type="entry name" value="ZF_RING_2"/>
    <property type="match status" value="1"/>
</dbReference>